<evidence type="ECO:0008006" key="4">
    <source>
        <dbReference type="Google" id="ProtNLM"/>
    </source>
</evidence>
<dbReference type="AlphaFoldDB" id="A0A4R3NGU7"/>
<dbReference type="EMBL" id="SMAS01000008">
    <property type="protein sequence ID" value="TCT30869.1"/>
    <property type="molecule type" value="Genomic_DNA"/>
</dbReference>
<reference evidence="2 3" key="1">
    <citation type="submission" date="2019-03" db="EMBL/GenBank/DDBJ databases">
        <title>Genomic analyses of the natural microbiome of Caenorhabditis elegans.</title>
        <authorList>
            <person name="Samuel B."/>
        </authorList>
    </citation>
    <scope>NUCLEOTIDE SEQUENCE [LARGE SCALE GENOMIC DNA]</scope>
    <source>
        <strain evidence="2 3">JUb102</strain>
    </source>
</reference>
<dbReference type="InterPro" id="IPR008966">
    <property type="entry name" value="Adhesion_dom_sf"/>
</dbReference>
<feature type="chain" id="PRO_5020554853" description="Fimbrial protein" evidence="1">
    <location>
        <begin position="21"/>
        <end position="176"/>
    </location>
</feature>
<dbReference type="RefSeq" id="WP_132496819.1">
    <property type="nucleotide sequence ID" value="NZ_SMAS01000008.1"/>
</dbReference>
<name>A0A4R3NGU7_9GAMM</name>
<dbReference type="SUPFAM" id="SSF49401">
    <property type="entry name" value="Bacterial adhesins"/>
    <property type="match status" value="1"/>
</dbReference>
<protein>
    <recommendedName>
        <fullName evidence="4">Fimbrial protein</fullName>
    </recommendedName>
</protein>
<dbReference type="GO" id="GO:0007155">
    <property type="term" value="P:cell adhesion"/>
    <property type="evidence" value="ECO:0007669"/>
    <property type="project" value="InterPro"/>
</dbReference>
<gene>
    <name evidence="2" type="ORF">EC835_10818</name>
</gene>
<dbReference type="Proteomes" id="UP000295055">
    <property type="component" value="Unassembled WGS sequence"/>
</dbReference>
<evidence type="ECO:0000313" key="2">
    <source>
        <dbReference type="EMBL" id="TCT30869.1"/>
    </source>
</evidence>
<comment type="caution">
    <text evidence="2">The sequence shown here is derived from an EMBL/GenBank/DDBJ whole genome shotgun (WGS) entry which is preliminary data.</text>
</comment>
<evidence type="ECO:0000313" key="3">
    <source>
        <dbReference type="Proteomes" id="UP000295055"/>
    </source>
</evidence>
<sequence length="176" mass="18238">MIKRSLFLCTASLFSIYANATSFATNVTGGTVTSNINMTVKASCAASVADIDFGEQSVSDIKNGKVVEKPMTIAITCDATLASYTMALTSADGVDATKSILKTKQNTTIGYQLTWKTAEMAPINTPVLVDGVAKAPVTKPTTPNVSIPINVKPVLLGTTGSPGAASTALNIKLTFN</sequence>
<dbReference type="GO" id="GO:0009289">
    <property type="term" value="C:pilus"/>
    <property type="evidence" value="ECO:0007669"/>
    <property type="project" value="InterPro"/>
</dbReference>
<keyword evidence="1" id="KW-0732">Signal</keyword>
<evidence type="ECO:0000256" key="1">
    <source>
        <dbReference type="SAM" id="SignalP"/>
    </source>
</evidence>
<dbReference type="InterPro" id="IPR036937">
    <property type="entry name" value="Adhesion_dom_fimbrial_sf"/>
</dbReference>
<dbReference type="Gene3D" id="2.60.40.1090">
    <property type="entry name" value="Fimbrial-type adhesion domain"/>
    <property type="match status" value="1"/>
</dbReference>
<accession>A0A4R3NGU7</accession>
<dbReference type="OrthoDB" id="6466383at2"/>
<organism evidence="2 3">
    <name type="scientific">Providencia alcalifaciens</name>
    <dbReference type="NCBI Taxonomy" id="126385"/>
    <lineage>
        <taxon>Bacteria</taxon>
        <taxon>Pseudomonadati</taxon>
        <taxon>Pseudomonadota</taxon>
        <taxon>Gammaproteobacteria</taxon>
        <taxon>Enterobacterales</taxon>
        <taxon>Morganellaceae</taxon>
        <taxon>Providencia</taxon>
    </lineage>
</organism>
<proteinExistence type="predicted"/>
<feature type="signal peptide" evidence="1">
    <location>
        <begin position="1"/>
        <end position="20"/>
    </location>
</feature>